<gene>
    <name evidence="1" type="ORF">ACFSBT_13110</name>
</gene>
<dbReference type="InterPro" id="IPR023214">
    <property type="entry name" value="HAD_sf"/>
</dbReference>
<dbReference type="Proteomes" id="UP001597187">
    <property type="component" value="Unassembled WGS sequence"/>
</dbReference>
<proteinExistence type="predicted"/>
<name>A0ABD6AXU0_9EURY</name>
<dbReference type="RefSeq" id="WP_250874188.1">
    <property type="nucleotide sequence ID" value="NZ_JALXFV010000007.1"/>
</dbReference>
<keyword evidence="1" id="KW-0328">Glycosyltransferase</keyword>
<protein>
    <submittedName>
        <fullName evidence="1">Orotate phosphoribosyltransferase</fullName>
    </submittedName>
</protein>
<organism evidence="1 2">
    <name type="scientific">Halomarina rubra</name>
    <dbReference type="NCBI Taxonomy" id="2071873"/>
    <lineage>
        <taxon>Archaea</taxon>
        <taxon>Methanobacteriati</taxon>
        <taxon>Methanobacteriota</taxon>
        <taxon>Stenosarchaea group</taxon>
        <taxon>Halobacteria</taxon>
        <taxon>Halobacteriales</taxon>
        <taxon>Natronomonadaceae</taxon>
        <taxon>Halomarina</taxon>
    </lineage>
</organism>
<comment type="caution">
    <text evidence="1">The sequence shown here is derived from an EMBL/GenBank/DDBJ whole genome shotgun (WGS) entry which is preliminary data.</text>
</comment>
<sequence length="288" mass="32771">LYLDRPMTDIDGLCEGRLLQTGHRYDGIDSFEDVDRVLVLDDSVNSGAAMTETKERLDEEDLPFELEYAAVFISQRGHNFVDYWGEVVTLPRVFEWNLMHHPIVTSSCFDLEGVLCRDPTPEEDDGGADYREYIRTVEPRIIPSERIGWIVTTRAERYRPETEQWLADHDIEYDELVMAGAGDVSGRGDDSAHVAFKADVYSSTDATLFVESDERLAGKLAERAKRPVYCFETNEMVRPGFVAETFTRGSRYIERFATNPAKFVSTAGTYVASQGYNRLSIAAKRYRK</sequence>
<dbReference type="EMBL" id="JBHUDC010000007">
    <property type="protein sequence ID" value="MFD1514216.1"/>
    <property type="molecule type" value="Genomic_DNA"/>
</dbReference>
<accession>A0ABD6AXU0</accession>
<dbReference type="Gene3D" id="3.40.50.1000">
    <property type="entry name" value="HAD superfamily/HAD-like"/>
    <property type="match status" value="1"/>
</dbReference>
<reference evidence="1 2" key="1">
    <citation type="journal article" date="2019" name="Int. J. Syst. Evol. Microbiol.">
        <title>The Global Catalogue of Microorganisms (GCM) 10K type strain sequencing project: providing services to taxonomists for standard genome sequencing and annotation.</title>
        <authorList>
            <consortium name="The Broad Institute Genomics Platform"/>
            <consortium name="The Broad Institute Genome Sequencing Center for Infectious Disease"/>
            <person name="Wu L."/>
            <person name="Ma J."/>
        </authorList>
    </citation>
    <scope>NUCLEOTIDE SEQUENCE [LARGE SCALE GENOMIC DNA]</scope>
    <source>
        <strain evidence="1 2">CGMCC 1.12563</strain>
    </source>
</reference>
<feature type="non-terminal residue" evidence="1">
    <location>
        <position position="1"/>
    </location>
</feature>
<keyword evidence="1" id="KW-0808">Transferase</keyword>
<evidence type="ECO:0000313" key="1">
    <source>
        <dbReference type="EMBL" id="MFD1514216.1"/>
    </source>
</evidence>
<evidence type="ECO:0000313" key="2">
    <source>
        <dbReference type="Proteomes" id="UP001597187"/>
    </source>
</evidence>
<keyword evidence="2" id="KW-1185">Reference proteome</keyword>
<dbReference type="GO" id="GO:0016757">
    <property type="term" value="F:glycosyltransferase activity"/>
    <property type="evidence" value="ECO:0007669"/>
    <property type="project" value="UniProtKB-KW"/>
</dbReference>
<dbReference type="AlphaFoldDB" id="A0ABD6AXU0"/>